<evidence type="ECO:0000256" key="8">
    <source>
        <dbReference type="SAM" id="MobiDB-lite"/>
    </source>
</evidence>
<dbReference type="InterPro" id="IPR017441">
    <property type="entry name" value="Protein_kinase_ATP_BS"/>
</dbReference>
<proteinExistence type="predicted"/>
<dbReference type="STRING" id="745366.GA0070213_102338"/>
<dbReference type="InterPro" id="IPR000719">
    <property type="entry name" value="Prot_kinase_dom"/>
</dbReference>
<evidence type="ECO:0000256" key="7">
    <source>
        <dbReference type="PROSITE-ProRule" id="PRU10141"/>
    </source>
</evidence>
<evidence type="ECO:0000256" key="5">
    <source>
        <dbReference type="ARBA" id="ARBA00022777"/>
    </source>
</evidence>
<evidence type="ECO:0000313" key="10">
    <source>
        <dbReference type="EMBL" id="SCG41451.1"/>
    </source>
</evidence>
<keyword evidence="6 7" id="KW-0067">ATP-binding</keyword>
<dbReference type="SUPFAM" id="SSF56112">
    <property type="entry name" value="Protein kinase-like (PK-like)"/>
    <property type="match status" value="1"/>
</dbReference>
<keyword evidence="5 10" id="KW-0418">Kinase</keyword>
<dbReference type="EC" id="2.7.11.1" evidence="1"/>
<feature type="compositionally biased region" description="Pro residues" evidence="8">
    <location>
        <begin position="531"/>
        <end position="540"/>
    </location>
</feature>
<feature type="compositionally biased region" description="Low complexity" evidence="8">
    <location>
        <begin position="492"/>
        <end position="514"/>
    </location>
</feature>
<evidence type="ECO:0000256" key="2">
    <source>
        <dbReference type="ARBA" id="ARBA00022527"/>
    </source>
</evidence>
<keyword evidence="2 10" id="KW-0723">Serine/threonine-protein kinase</keyword>
<reference evidence="11" key="1">
    <citation type="submission" date="2016-06" db="EMBL/GenBank/DDBJ databases">
        <authorList>
            <person name="Varghese N."/>
            <person name="Submissions Spin"/>
        </authorList>
    </citation>
    <scope>NUCLEOTIDE SEQUENCE [LARGE SCALE GENOMIC DNA]</scope>
    <source>
        <strain evidence="11">DSM 45647</strain>
    </source>
</reference>
<gene>
    <name evidence="10" type="ORF">GA0070213_102338</name>
</gene>
<evidence type="ECO:0000313" key="11">
    <source>
        <dbReference type="Proteomes" id="UP000199360"/>
    </source>
</evidence>
<protein>
    <recommendedName>
        <fullName evidence="1">non-specific serine/threonine protein kinase</fullName>
        <ecNumber evidence="1">2.7.11.1</ecNumber>
    </recommendedName>
</protein>
<dbReference type="RefSeq" id="WP_175441201.1">
    <property type="nucleotide sequence ID" value="NZ_FMDM01000002.1"/>
</dbReference>
<feature type="region of interest" description="Disordered" evidence="8">
    <location>
        <begin position="439"/>
        <end position="561"/>
    </location>
</feature>
<dbReference type="PANTHER" id="PTHR43289:SF6">
    <property type="entry name" value="SERINE_THREONINE-PROTEIN KINASE NEKL-3"/>
    <property type="match status" value="1"/>
</dbReference>
<dbReference type="PROSITE" id="PS00108">
    <property type="entry name" value="PROTEIN_KINASE_ST"/>
    <property type="match status" value="1"/>
</dbReference>
<feature type="binding site" evidence="7">
    <location>
        <position position="37"/>
    </location>
    <ligand>
        <name>ATP</name>
        <dbReference type="ChEBI" id="CHEBI:30616"/>
    </ligand>
</feature>
<keyword evidence="3" id="KW-0808">Transferase</keyword>
<evidence type="ECO:0000256" key="6">
    <source>
        <dbReference type="ARBA" id="ARBA00022840"/>
    </source>
</evidence>
<evidence type="ECO:0000256" key="1">
    <source>
        <dbReference type="ARBA" id="ARBA00012513"/>
    </source>
</evidence>
<dbReference type="Gene3D" id="3.30.200.20">
    <property type="entry name" value="Phosphorylase Kinase, domain 1"/>
    <property type="match status" value="1"/>
</dbReference>
<dbReference type="GO" id="GO:0004674">
    <property type="term" value="F:protein serine/threonine kinase activity"/>
    <property type="evidence" value="ECO:0007669"/>
    <property type="project" value="UniProtKB-KW"/>
</dbReference>
<accession>A0A1C5H7N5</accession>
<dbReference type="EMBL" id="FMDM01000002">
    <property type="protein sequence ID" value="SCG41451.1"/>
    <property type="molecule type" value="Genomic_DNA"/>
</dbReference>
<name>A0A1C5H7N5_9ACTN</name>
<feature type="domain" description="Protein kinase" evidence="9">
    <location>
        <begin position="8"/>
        <end position="261"/>
    </location>
</feature>
<keyword evidence="4 7" id="KW-0547">Nucleotide-binding</keyword>
<evidence type="ECO:0000259" key="9">
    <source>
        <dbReference type="PROSITE" id="PS50011"/>
    </source>
</evidence>
<sequence>MRVLAGRYRLVDQIGRGGTATVWRAVDELLGRTVAVKLLDSDAADDRWWRAAVREEARAAARLNHSNVAMVYDYGEARVAGLRRLPFLVLEYVEGETLADALRRDGALDWSQAVRICAEVAAGVAAVHAAGLVHRDLKPGNVLLPPSGPKLVDLGIALAVGADTVNGRGEIRGTPRYMAPEQLLGEVAVPASDVYALGLLLTECLTGHPPVRPDQPERQDHLAALPVDGVPEAVDELRRACLTPEVEDRPTAEEVAHRLGLTVAIPPARMRPAVAGPPAFPTTAVTGSARSRRRRALLVGGLPVVLAGAVLAAQLPGLSSTGDAAEGAAEPPSAAPFGCAVAWSADRATDGTFGADVSVEVTGPRPTGPVLSFRLPPGQQLTAPLDRWQSGRQVRLPVVVDPAGTTRLPLRGTWTDRAGTVADSFAIGGVPCRRSTVVTIDDSRSATGPDRPWAPPPTEPVRDEGPPAGGAPGGRSEPPTADPRPSGSASGADPSRSATPSPSTSPSKPAEPSESPTPPLPTADPTETTDPDPPTTPPTAPDGEAAESTGATPDGGAGIRA</sequence>
<dbReference type="GO" id="GO:0005524">
    <property type="term" value="F:ATP binding"/>
    <property type="evidence" value="ECO:0007669"/>
    <property type="project" value="UniProtKB-UniRule"/>
</dbReference>
<dbReference type="AlphaFoldDB" id="A0A1C5H7N5"/>
<dbReference type="PROSITE" id="PS00107">
    <property type="entry name" value="PROTEIN_KINASE_ATP"/>
    <property type="match status" value="1"/>
</dbReference>
<dbReference type="Gene3D" id="1.10.510.10">
    <property type="entry name" value="Transferase(Phosphotransferase) domain 1"/>
    <property type="match status" value="1"/>
</dbReference>
<dbReference type="InterPro" id="IPR008271">
    <property type="entry name" value="Ser/Thr_kinase_AS"/>
</dbReference>
<dbReference type="PROSITE" id="PS50011">
    <property type="entry name" value="PROTEIN_KINASE_DOM"/>
    <property type="match status" value="1"/>
</dbReference>
<organism evidence="10 11">
    <name type="scientific">Micromonospora humi</name>
    <dbReference type="NCBI Taxonomy" id="745366"/>
    <lineage>
        <taxon>Bacteria</taxon>
        <taxon>Bacillati</taxon>
        <taxon>Actinomycetota</taxon>
        <taxon>Actinomycetes</taxon>
        <taxon>Micromonosporales</taxon>
        <taxon>Micromonosporaceae</taxon>
        <taxon>Micromonospora</taxon>
    </lineage>
</organism>
<dbReference type="Pfam" id="PF00069">
    <property type="entry name" value="Pkinase"/>
    <property type="match status" value="1"/>
</dbReference>
<keyword evidence="11" id="KW-1185">Reference proteome</keyword>
<dbReference type="Proteomes" id="UP000199360">
    <property type="component" value="Unassembled WGS sequence"/>
</dbReference>
<dbReference type="PANTHER" id="PTHR43289">
    <property type="entry name" value="MITOGEN-ACTIVATED PROTEIN KINASE KINASE KINASE 20-RELATED"/>
    <property type="match status" value="1"/>
</dbReference>
<dbReference type="CDD" id="cd14014">
    <property type="entry name" value="STKc_PknB_like"/>
    <property type="match status" value="1"/>
</dbReference>
<dbReference type="SMART" id="SM00220">
    <property type="entry name" value="S_TKc"/>
    <property type="match status" value="1"/>
</dbReference>
<dbReference type="InterPro" id="IPR011009">
    <property type="entry name" value="Kinase-like_dom_sf"/>
</dbReference>
<evidence type="ECO:0000256" key="4">
    <source>
        <dbReference type="ARBA" id="ARBA00022741"/>
    </source>
</evidence>
<evidence type="ECO:0000256" key="3">
    <source>
        <dbReference type="ARBA" id="ARBA00022679"/>
    </source>
</evidence>